<dbReference type="InterPro" id="IPR029226">
    <property type="entry name" value="Ecp2-like"/>
</dbReference>
<name>A0AA39YC70_9PEZI</name>
<feature type="domain" description="Ecp2 effector protein-like" evidence="3">
    <location>
        <begin position="53"/>
        <end position="149"/>
    </location>
</feature>
<keyword evidence="2" id="KW-0732">Signal</keyword>
<feature type="compositionally biased region" description="Low complexity" evidence="1">
    <location>
        <begin position="33"/>
        <end position="44"/>
    </location>
</feature>
<dbReference type="Pfam" id="PF14856">
    <property type="entry name" value="Hce2"/>
    <property type="match status" value="1"/>
</dbReference>
<reference evidence="4" key="1">
    <citation type="submission" date="2023-06" db="EMBL/GenBank/DDBJ databases">
        <title>Genome-scale phylogeny and comparative genomics of the fungal order Sordariales.</title>
        <authorList>
            <consortium name="Lawrence Berkeley National Laboratory"/>
            <person name="Hensen N."/>
            <person name="Bonometti L."/>
            <person name="Westerberg I."/>
            <person name="Brannstrom I.O."/>
            <person name="Guillou S."/>
            <person name="Cros-Aarteil S."/>
            <person name="Calhoun S."/>
            <person name="Haridas S."/>
            <person name="Kuo A."/>
            <person name="Mondo S."/>
            <person name="Pangilinan J."/>
            <person name="Riley R."/>
            <person name="Labutti K."/>
            <person name="Andreopoulos B."/>
            <person name="Lipzen A."/>
            <person name="Chen C."/>
            <person name="Yanf M."/>
            <person name="Daum C."/>
            <person name="Ng V."/>
            <person name="Clum A."/>
            <person name="Steindorff A."/>
            <person name="Ohm R."/>
            <person name="Martin F."/>
            <person name="Silar P."/>
            <person name="Natvig D."/>
            <person name="Lalanne C."/>
            <person name="Gautier V."/>
            <person name="Ament-Velasquez S.L."/>
            <person name="Kruys A."/>
            <person name="Hutchinson M.I."/>
            <person name="Powell A.J."/>
            <person name="Barry K."/>
            <person name="Miller A.N."/>
            <person name="Grigoriev I.V."/>
            <person name="Debuchy R."/>
            <person name="Gladieux P."/>
            <person name="Thoren M.H."/>
            <person name="Johannesson H."/>
        </authorList>
    </citation>
    <scope>NUCLEOTIDE SEQUENCE</scope>
    <source>
        <strain evidence="4">SMH2532-1</strain>
    </source>
</reference>
<comment type="caution">
    <text evidence="4">The sequence shown here is derived from an EMBL/GenBank/DDBJ whole genome shotgun (WGS) entry which is preliminary data.</text>
</comment>
<dbReference type="Proteomes" id="UP001174936">
    <property type="component" value="Unassembled WGS sequence"/>
</dbReference>
<organism evidence="4 5">
    <name type="scientific">Cercophora newfieldiana</name>
    <dbReference type="NCBI Taxonomy" id="92897"/>
    <lineage>
        <taxon>Eukaryota</taxon>
        <taxon>Fungi</taxon>
        <taxon>Dikarya</taxon>
        <taxon>Ascomycota</taxon>
        <taxon>Pezizomycotina</taxon>
        <taxon>Sordariomycetes</taxon>
        <taxon>Sordariomycetidae</taxon>
        <taxon>Sordariales</taxon>
        <taxon>Lasiosphaeriaceae</taxon>
        <taxon>Cercophora</taxon>
    </lineage>
</organism>
<evidence type="ECO:0000256" key="1">
    <source>
        <dbReference type="SAM" id="MobiDB-lite"/>
    </source>
</evidence>
<dbReference type="EMBL" id="JAULSV010000003">
    <property type="protein sequence ID" value="KAK0648866.1"/>
    <property type="molecule type" value="Genomic_DNA"/>
</dbReference>
<accession>A0AA39YC70</accession>
<proteinExistence type="predicted"/>
<evidence type="ECO:0000259" key="3">
    <source>
        <dbReference type="Pfam" id="PF14856"/>
    </source>
</evidence>
<feature type="region of interest" description="Disordered" evidence="1">
    <location>
        <begin position="26"/>
        <end position="47"/>
    </location>
</feature>
<gene>
    <name evidence="4" type="ORF">B0T16DRAFT_444806</name>
</gene>
<evidence type="ECO:0000313" key="4">
    <source>
        <dbReference type="EMBL" id="KAK0648866.1"/>
    </source>
</evidence>
<feature type="signal peptide" evidence="2">
    <location>
        <begin position="1"/>
        <end position="21"/>
    </location>
</feature>
<evidence type="ECO:0000313" key="5">
    <source>
        <dbReference type="Proteomes" id="UP001174936"/>
    </source>
</evidence>
<sequence length="168" mass="18838">MELLRSILLAVFLALAGLTTAAPAGDIGPAVQTTSPSTASNTTSRLTKRNRWCSPSSEYVDQTSEGSPKVFDCRQLAHNVRGDGDWMLRPQQYQRTIAKFNTCAVGVTILDHPHRAVFVGNEDVQDFVFESIDRFSWNGLIGAKGKFNCMFSRSNWENHVEWAVYHNW</sequence>
<evidence type="ECO:0000256" key="2">
    <source>
        <dbReference type="SAM" id="SignalP"/>
    </source>
</evidence>
<keyword evidence="5" id="KW-1185">Reference proteome</keyword>
<protein>
    <submittedName>
        <fullName evidence="4">Necrosis-inducing factor-domain-containing protein</fullName>
    </submittedName>
</protein>
<feature type="chain" id="PRO_5041298367" evidence="2">
    <location>
        <begin position="22"/>
        <end position="168"/>
    </location>
</feature>
<dbReference type="AlphaFoldDB" id="A0AA39YC70"/>